<comment type="caution">
    <text evidence="13">The sequence shown here is derived from an EMBL/GenBank/DDBJ whole genome shotgun (WGS) entry which is preliminary data.</text>
</comment>
<accession>A0A2I0JD69</accession>
<dbReference type="InterPro" id="IPR051824">
    <property type="entry name" value="LRR_Rcpt-Like_S/T_Kinase"/>
</dbReference>
<feature type="domain" description="Protein kinase" evidence="12">
    <location>
        <begin position="287"/>
        <end position="570"/>
    </location>
</feature>
<feature type="compositionally biased region" description="Basic residues" evidence="10">
    <location>
        <begin position="167"/>
        <end position="176"/>
    </location>
</feature>
<dbReference type="FunFam" id="1.10.510.10:FF:000479">
    <property type="entry name" value="Leucine-rich repeat receptor-like protein kinase"/>
    <property type="match status" value="1"/>
</dbReference>
<feature type="transmembrane region" description="Helical" evidence="11">
    <location>
        <begin position="179"/>
        <end position="201"/>
    </location>
</feature>
<dbReference type="PROSITE" id="PS50011">
    <property type="entry name" value="PROTEIN_KINASE_DOM"/>
    <property type="match status" value="1"/>
</dbReference>
<feature type="compositionally biased region" description="Polar residues" evidence="10">
    <location>
        <begin position="148"/>
        <end position="160"/>
    </location>
</feature>
<comment type="subcellular location">
    <subcellularLocation>
        <location evidence="1">Membrane</location>
        <topology evidence="1">Single-pass type I membrane protein</topology>
    </subcellularLocation>
</comment>
<evidence type="ECO:0000313" key="14">
    <source>
        <dbReference type="Proteomes" id="UP000233551"/>
    </source>
</evidence>
<evidence type="ECO:0000256" key="3">
    <source>
        <dbReference type="ARBA" id="ARBA00022692"/>
    </source>
</evidence>
<dbReference type="InterPro" id="IPR000719">
    <property type="entry name" value="Prot_kinase_dom"/>
</dbReference>
<evidence type="ECO:0000256" key="10">
    <source>
        <dbReference type="SAM" id="MobiDB-lite"/>
    </source>
</evidence>
<dbReference type="Proteomes" id="UP000233551">
    <property type="component" value="Unassembled WGS sequence"/>
</dbReference>
<dbReference type="FunFam" id="3.30.200.20:FF:000125">
    <property type="entry name" value="Protein STRUBBELIG-RECEPTOR FAMILY 8"/>
    <property type="match status" value="1"/>
</dbReference>
<dbReference type="SUPFAM" id="SSF52058">
    <property type="entry name" value="L domain-like"/>
    <property type="match status" value="1"/>
</dbReference>
<name>A0A2I0JD69_PUNGR</name>
<evidence type="ECO:0000256" key="11">
    <source>
        <dbReference type="SAM" id="Phobius"/>
    </source>
</evidence>
<evidence type="ECO:0000313" key="13">
    <source>
        <dbReference type="EMBL" id="PKI54195.1"/>
    </source>
</evidence>
<dbReference type="Pfam" id="PF00560">
    <property type="entry name" value="LRR_1"/>
    <property type="match status" value="1"/>
</dbReference>
<sequence length="605" mass="66242">MEIGWWGSVRGAMDWSCMFGIFRAIPVISFTKLDGLNLSGVLGAELYNLRSLRLLDVSSNGIWGEIPQNLPPNVTLLDLSYNNFTGDLPSSFESLINLAGLFLQNNQFTGAVTLLADLPLTDLFGSNHFHAAGSPMWDFPPSLPIKRNISSPPTSQSTAIGNYPSPKARRPRKKKMGPGGIACIVGGVTLAVSCAAFLIAIRIHRTRAMKPKGFGSSSSSSSGSSIESQSEGTGRGEGSPGVLPIISPDVSASATFYTRKSFSREGKFPPCAKLFTLEQLQYATNGFSEERIIGEGSLGSVYKAYFPDGRILAVKVMKMASLSFKEEEQVLDVIFMAYKLRHPNIVQLVGYSIEHGQHILVYEYIRSLSLEDALHSGIYRPLPWSLRFQIALGVAQALEYMHSKVSPPIAHNNIKAGNILLDGELRPLVCDSGLAVLRPLTSNSAKLKASEMAIGDSGYIAPEDGQPGIEKTKSDVYAFGVLLLELLTGTRPFDISTPREENSLVKWASSRLHDLEYLEQMVDLGIKGTINLRVLSRIADIISRCLQPDYGFRPPMSDVVESLVCLQQKLNKAEDGNERELQDKSFRSTYTRFFGSPTSHFSTEL</sequence>
<reference evidence="13 14" key="1">
    <citation type="submission" date="2017-11" db="EMBL/GenBank/DDBJ databases">
        <title>De-novo sequencing of pomegranate (Punica granatum L.) genome.</title>
        <authorList>
            <person name="Akparov Z."/>
            <person name="Amiraslanov A."/>
            <person name="Hajiyeva S."/>
            <person name="Abbasov M."/>
            <person name="Kaur K."/>
            <person name="Hamwieh A."/>
            <person name="Solovyev V."/>
            <person name="Salamov A."/>
            <person name="Braich B."/>
            <person name="Kosarev P."/>
            <person name="Mahmoud A."/>
            <person name="Hajiyev E."/>
            <person name="Babayeva S."/>
            <person name="Izzatullayeva V."/>
            <person name="Mammadov A."/>
            <person name="Mammadov A."/>
            <person name="Sharifova S."/>
            <person name="Ojaghi J."/>
            <person name="Eynullazada K."/>
            <person name="Bayramov B."/>
            <person name="Abdulazimova A."/>
            <person name="Shahmuradov I."/>
        </authorList>
    </citation>
    <scope>NUCLEOTIDE SEQUENCE [LARGE SCALE GENOMIC DNA]</scope>
    <source>
        <strain evidence="14">cv. AG2017</strain>
        <tissue evidence="13">Leaf</tissue>
    </source>
</reference>
<evidence type="ECO:0000256" key="2">
    <source>
        <dbReference type="ARBA" id="ARBA00022614"/>
    </source>
</evidence>
<evidence type="ECO:0000256" key="5">
    <source>
        <dbReference type="ARBA" id="ARBA00022737"/>
    </source>
</evidence>
<keyword evidence="4" id="KW-0732">Signal</keyword>
<feature type="compositionally biased region" description="Low complexity" evidence="10">
    <location>
        <begin position="213"/>
        <end position="232"/>
    </location>
</feature>
<dbReference type="Gene3D" id="3.30.200.20">
    <property type="entry name" value="Phosphorylase Kinase, domain 1"/>
    <property type="match status" value="1"/>
</dbReference>
<dbReference type="InterPro" id="IPR001611">
    <property type="entry name" value="Leu-rich_rpt"/>
</dbReference>
<dbReference type="Pfam" id="PF00069">
    <property type="entry name" value="Pkinase"/>
    <property type="match status" value="1"/>
</dbReference>
<evidence type="ECO:0000256" key="6">
    <source>
        <dbReference type="ARBA" id="ARBA00022989"/>
    </source>
</evidence>
<proteinExistence type="predicted"/>
<keyword evidence="6 11" id="KW-1133">Transmembrane helix</keyword>
<evidence type="ECO:0000256" key="4">
    <source>
        <dbReference type="ARBA" id="ARBA00022729"/>
    </source>
</evidence>
<protein>
    <recommendedName>
        <fullName evidence="12">Protein kinase domain-containing protein</fullName>
    </recommendedName>
</protein>
<keyword evidence="8" id="KW-0675">Receptor</keyword>
<dbReference type="SUPFAM" id="SSF56112">
    <property type="entry name" value="Protein kinase-like (PK-like)"/>
    <property type="match status" value="1"/>
</dbReference>
<dbReference type="InterPro" id="IPR011009">
    <property type="entry name" value="Kinase-like_dom_sf"/>
</dbReference>
<dbReference type="GO" id="GO:0004672">
    <property type="term" value="F:protein kinase activity"/>
    <property type="evidence" value="ECO:0007669"/>
    <property type="project" value="InterPro"/>
</dbReference>
<feature type="region of interest" description="Disordered" evidence="10">
    <location>
        <begin position="143"/>
        <end position="177"/>
    </location>
</feature>
<gene>
    <name evidence="13" type="ORF">CRG98_025428</name>
</gene>
<keyword evidence="5" id="KW-0677">Repeat</keyword>
<dbReference type="GO" id="GO:0005524">
    <property type="term" value="F:ATP binding"/>
    <property type="evidence" value="ECO:0007669"/>
    <property type="project" value="InterPro"/>
</dbReference>
<keyword evidence="9" id="KW-0325">Glycoprotein</keyword>
<evidence type="ECO:0000256" key="9">
    <source>
        <dbReference type="ARBA" id="ARBA00023180"/>
    </source>
</evidence>
<keyword evidence="14" id="KW-1185">Reference proteome</keyword>
<dbReference type="STRING" id="22663.A0A2I0JD69"/>
<feature type="region of interest" description="Disordered" evidence="10">
    <location>
        <begin position="211"/>
        <end position="242"/>
    </location>
</feature>
<dbReference type="PANTHER" id="PTHR48006:SF93">
    <property type="entry name" value="PROTEIN KINASE DOMAIN-CONTAINING PROTEIN"/>
    <property type="match status" value="1"/>
</dbReference>
<keyword evidence="3 11" id="KW-0812">Transmembrane</keyword>
<evidence type="ECO:0000256" key="7">
    <source>
        <dbReference type="ARBA" id="ARBA00023136"/>
    </source>
</evidence>
<evidence type="ECO:0000256" key="1">
    <source>
        <dbReference type="ARBA" id="ARBA00004479"/>
    </source>
</evidence>
<keyword evidence="7 11" id="KW-0472">Membrane</keyword>
<dbReference type="EMBL" id="PGOL01001804">
    <property type="protein sequence ID" value="PKI54195.1"/>
    <property type="molecule type" value="Genomic_DNA"/>
</dbReference>
<dbReference type="Gene3D" id="3.80.10.10">
    <property type="entry name" value="Ribonuclease Inhibitor"/>
    <property type="match status" value="1"/>
</dbReference>
<organism evidence="13 14">
    <name type="scientific">Punica granatum</name>
    <name type="common">Pomegranate</name>
    <dbReference type="NCBI Taxonomy" id="22663"/>
    <lineage>
        <taxon>Eukaryota</taxon>
        <taxon>Viridiplantae</taxon>
        <taxon>Streptophyta</taxon>
        <taxon>Embryophyta</taxon>
        <taxon>Tracheophyta</taxon>
        <taxon>Spermatophyta</taxon>
        <taxon>Magnoliopsida</taxon>
        <taxon>eudicotyledons</taxon>
        <taxon>Gunneridae</taxon>
        <taxon>Pentapetalae</taxon>
        <taxon>rosids</taxon>
        <taxon>malvids</taxon>
        <taxon>Myrtales</taxon>
        <taxon>Lythraceae</taxon>
        <taxon>Punica</taxon>
    </lineage>
</organism>
<dbReference type="InterPro" id="IPR032675">
    <property type="entry name" value="LRR_dom_sf"/>
</dbReference>
<evidence type="ECO:0000256" key="8">
    <source>
        <dbReference type="ARBA" id="ARBA00023170"/>
    </source>
</evidence>
<dbReference type="Gene3D" id="1.10.510.10">
    <property type="entry name" value="Transferase(Phosphotransferase) domain 1"/>
    <property type="match status" value="1"/>
</dbReference>
<keyword evidence="2" id="KW-0433">Leucine-rich repeat</keyword>
<dbReference type="PANTHER" id="PTHR48006">
    <property type="entry name" value="LEUCINE-RICH REPEAT-CONTAINING PROTEIN DDB_G0281931-RELATED"/>
    <property type="match status" value="1"/>
</dbReference>
<dbReference type="AlphaFoldDB" id="A0A2I0JD69"/>
<evidence type="ECO:0000259" key="12">
    <source>
        <dbReference type="PROSITE" id="PS50011"/>
    </source>
</evidence>
<dbReference type="GO" id="GO:0016020">
    <property type="term" value="C:membrane"/>
    <property type="evidence" value="ECO:0007669"/>
    <property type="project" value="UniProtKB-SubCell"/>
</dbReference>